<dbReference type="Pfam" id="PF00251">
    <property type="entry name" value="Glyco_hydro_32N"/>
    <property type="match status" value="1"/>
</dbReference>
<gene>
    <name evidence="7" type="ORF">CB5_LOCUS27661</name>
</gene>
<feature type="domain" description="Beta-fructofuranosidase N-terminal" evidence="6">
    <location>
        <begin position="23"/>
        <end position="103"/>
    </location>
</feature>
<keyword evidence="4" id="KW-0812">Transmembrane</keyword>
<evidence type="ECO:0000256" key="2">
    <source>
        <dbReference type="ARBA" id="ARBA00022801"/>
    </source>
</evidence>
<dbReference type="InterPro" id="IPR023296">
    <property type="entry name" value="Glyco_hydro_beta-prop_sf"/>
</dbReference>
<name>A0A6V7QML8_ANACO</name>
<dbReference type="InterPro" id="IPR050551">
    <property type="entry name" value="Fructan_Metab_Enzymes"/>
</dbReference>
<reference evidence="7" key="1">
    <citation type="submission" date="2020-07" db="EMBL/GenBank/DDBJ databases">
        <authorList>
            <person name="Lin J."/>
        </authorList>
    </citation>
    <scope>NUCLEOTIDE SEQUENCE</scope>
</reference>
<protein>
    <recommendedName>
        <fullName evidence="8">Beta-fructofuranosidase N-terminal domain-containing protein</fullName>
    </recommendedName>
</protein>
<keyword evidence="4" id="KW-1133">Transmembrane helix</keyword>
<evidence type="ECO:0000256" key="1">
    <source>
        <dbReference type="ARBA" id="ARBA00009902"/>
    </source>
</evidence>
<evidence type="ECO:0000256" key="3">
    <source>
        <dbReference type="ARBA" id="ARBA00023295"/>
    </source>
</evidence>
<dbReference type="InterPro" id="IPR013148">
    <property type="entry name" value="Glyco_hydro_32_N"/>
</dbReference>
<dbReference type="Gene3D" id="2.115.10.20">
    <property type="entry name" value="Glycosyl hydrolase domain, family 43"/>
    <property type="match status" value="1"/>
</dbReference>
<evidence type="ECO:0000259" key="6">
    <source>
        <dbReference type="Pfam" id="PF11837"/>
    </source>
</evidence>
<dbReference type="AlphaFoldDB" id="A0A6V7QML8"/>
<keyword evidence="2" id="KW-0378">Hydrolase</keyword>
<keyword evidence="3" id="KW-0326">Glycosidase</keyword>
<sequence length="154" mass="16878">MNGPDDLVRCTYALLPLPPPQRRRSSARPLTLLPLAISSAALLLLLAALSPWTGTTAHVGPPVRGSWAAAAVSRGPAQGVSEKSTGPILGSSGTQFPWTNRMLLWQRTAYHFQPQKNWMNGPLHYKGWYHLFYQYNPDSAVWGTSRGGTRCHAT</sequence>
<dbReference type="Pfam" id="PF11837">
    <property type="entry name" value="INV_N"/>
    <property type="match status" value="1"/>
</dbReference>
<accession>A0A6V7QML8</accession>
<evidence type="ECO:0000256" key="4">
    <source>
        <dbReference type="SAM" id="Phobius"/>
    </source>
</evidence>
<proteinExistence type="inferred from homology"/>
<dbReference type="SUPFAM" id="SSF75005">
    <property type="entry name" value="Arabinanase/levansucrase/invertase"/>
    <property type="match status" value="1"/>
</dbReference>
<evidence type="ECO:0000313" key="7">
    <source>
        <dbReference type="EMBL" id="CAD1844450.1"/>
    </source>
</evidence>
<comment type="similarity">
    <text evidence="1">Belongs to the glycosyl hydrolase 32 family.</text>
</comment>
<dbReference type="EMBL" id="LR862137">
    <property type="protein sequence ID" value="CAD1844450.1"/>
    <property type="molecule type" value="Genomic_DNA"/>
</dbReference>
<keyword evidence="4" id="KW-0472">Membrane</keyword>
<organism evidence="7">
    <name type="scientific">Ananas comosus var. bracteatus</name>
    <name type="common">red pineapple</name>
    <dbReference type="NCBI Taxonomy" id="296719"/>
    <lineage>
        <taxon>Eukaryota</taxon>
        <taxon>Viridiplantae</taxon>
        <taxon>Streptophyta</taxon>
        <taxon>Embryophyta</taxon>
        <taxon>Tracheophyta</taxon>
        <taxon>Spermatophyta</taxon>
        <taxon>Magnoliopsida</taxon>
        <taxon>Liliopsida</taxon>
        <taxon>Poales</taxon>
        <taxon>Bromeliaceae</taxon>
        <taxon>Bromelioideae</taxon>
        <taxon>Ananas</taxon>
    </lineage>
</organism>
<feature type="domain" description="Glycosyl hydrolase family 32 N-terminal" evidence="5">
    <location>
        <begin position="111"/>
        <end position="144"/>
    </location>
</feature>
<dbReference type="InterPro" id="IPR021792">
    <property type="entry name" value="Beta-fructofuranosidase_N"/>
</dbReference>
<dbReference type="GO" id="GO:0004564">
    <property type="term" value="F:beta-fructofuranosidase activity"/>
    <property type="evidence" value="ECO:0007669"/>
    <property type="project" value="InterPro"/>
</dbReference>
<feature type="transmembrane region" description="Helical" evidence="4">
    <location>
        <begin position="30"/>
        <end position="52"/>
    </location>
</feature>
<dbReference type="PANTHER" id="PTHR31953">
    <property type="entry name" value="BETA-FRUCTOFURANOSIDASE, INSOLUBLE ISOENZYME CWINV1-RELATED"/>
    <property type="match status" value="1"/>
</dbReference>
<evidence type="ECO:0008006" key="8">
    <source>
        <dbReference type="Google" id="ProtNLM"/>
    </source>
</evidence>
<evidence type="ECO:0000259" key="5">
    <source>
        <dbReference type="Pfam" id="PF00251"/>
    </source>
</evidence>